<dbReference type="Proteomes" id="UP000037510">
    <property type="component" value="Unassembled WGS sequence"/>
</dbReference>
<protein>
    <recommendedName>
        <fullName evidence="3">Homologous-pairing protein 2 homolog</fullName>
    </recommendedName>
</protein>
<reference evidence="10 11" key="1">
    <citation type="journal article" date="2015" name="Genome Biol. Evol.">
        <title>The genome of winter moth (Operophtera brumata) provides a genomic perspective on sexual dimorphism and phenology.</title>
        <authorList>
            <person name="Derks M.F."/>
            <person name="Smit S."/>
            <person name="Salis L."/>
            <person name="Schijlen E."/>
            <person name="Bossers A."/>
            <person name="Mateman C."/>
            <person name="Pijl A.S."/>
            <person name="de Ridder D."/>
            <person name="Groenen M.A."/>
            <person name="Visser M.E."/>
            <person name="Megens H.J."/>
        </authorList>
    </citation>
    <scope>NUCLEOTIDE SEQUENCE [LARGE SCALE GENOMIC DNA]</scope>
    <source>
        <strain evidence="10">WM2013NL</strain>
        <tissue evidence="10">Head and thorax</tissue>
    </source>
</reference>
<comment type="caution">
    <text evidence="10">The sequence shown here is derived from an EMBL/GenBank/DDBJ whole genome shotgun (WGS) entry which is preliminary data.</text>
</comment>
<dbReference type="GO" id="GO:0120230">
    <property type="term" value="F:recombinase activator activity"/>
    <property type="evidence" value="ECO:0007669"/>
    <property type="project" value="TreeGrafter"/>
</dbReference>
<organism evidence="10 11">
    <name type="scientific">Operophtera brumata</name>
    <name type="common">Winter moth</name>
    <name type="synonym">Phalaena brumata</name>
    <dbReference type="NCBI Taxonomy" id="104452"/>
    <lineage>
        <taxon>Eukaryota</taxon>
        <taxon>Metazoa</taxon>
        <taxon>Ecdysozoa</taxon>
        <taxon>Arthropoda</taxon>
        <taxon>Hexapoda</taxon>
        <taxon>Insecta</taxon>
        <taxon>Pterygota</taxon>
        <taxon>Neoptera</taxon>
        <taxon>Endopterygota</taxon>
        <taxon>Lepidoptera</taxon>
        <taxon>Glossata</taxon>
        <taxon>Ditrysia</taxon>
        <taxon>Geometroidea</taxon>
        <taxon>Geometridae</taxon>
        <taxon>Larentiinae</taxon>
        <taxon>Operophtera</taxon>
    </lineage>
</organism>
<evidence type="ECO:0000256" key="1">
    <source>
        <dbReference type="ARBA" id="ARBA00004123"/>
    </source>
</evidence>
<feature type="domain" description="Homologous-pairing protein 2 winged helix" evidence="8">
    <location>
        <begin position="2"/>
        <end position="61"/>
    </location>
</feature>
<keyword evidence="7" id="KW-0469">Meiosis</keyword>
<keyword evidence="11" id="KW-1185">Reference proteome</keyword>
<dbReference type="Gene3D" id="1.10.10.10">
    <property type="entry name" value="Winged helix-like DNA-binding domain superfamily/Winged helix DNA-binding domain"/>
    <property type="match status" value="1"/>
</dbReference>
<dbReference type="InterPro" id="IPR010776">
    <property type="entry name" value="Hop2_WH_dom"/>
</dbReference>
<dbReference type="EMBL" id="JTDY01003727">
    <property type="protein sequence ID" value="KOB69086.1"/>
    <property type="molecule type" value="Genomic_DNA"/>
</dbReference>
<gene>
    <name evidence="10" type="ORF">OBRU01_11698</name>
</gene>
<evidence type="ECO:0000313" key="10">
    <source>
        <dbReference type="EMBL" id="KOB69086.1"/>
    </source>
</evidence>
<dbReference type="Pfam" id="PF18517">
    <property type="entry name" value="LZ3wCH"/>
    <property type="match status" value="1"/>
</dbReference>
<feature type="domain" description="Leucine zipper with capping helix" evidence="9">
    <location>
        <begin position="135"/>
        <end position="166"/>
    </location>
</feature>
<dbReference type="Pfam" id="PF07106">
    <property type="entry name" value="WHD_TBPIP"/>
    <property type="match status" value="1"/>
</dbReference>
<keyword evidence="6" id="KW-0539">Nucleus</keyword>
<evidence type="ECO:0000256" key="7">
    <source>
        <dbReference type="ARBA" id="ARBA00023254"/>
    </source>
</evidence>
<comment type="subcellular location">
    <subcellularLocation>
        <location evidence="1">Nucleus</location>
    </subcellularLocation>
</comment>
<dbReference type="InterPro" id="IPR036388">
    <property type="entry name" value="WH-like_DNA-bd_sf"/>
</dbReference>
<accession>A0A0L7L193</accession>
<sequence length="175" mass="19097">MAQEAVLKYLVDTNRPYSCADVTVNLRGVYSKGVVQKTLDALSESGKIRCKLYGKQKVFVAIQTETVAGDEDVEDFDAQLKTLTQAITDKTIALKTAETTLKTLTSAPTTEAAKSQIEDIKTTISSMESKLESLKNSTEVVNAILEGYPKSKKTLLEELCIETDEMANFKVASAC</sequence>
<evidence type="ECO:0000256" key="6">
    <source>
        <dbReference type="ARBA" id="ARBA00023242"/>
    </source>
</evidence>
<proteinExistence type="inferred from homology"/>
<dbReference type="GO" id="GO:0007129">
    <property type="term" value="P:homologous chromosome pairing at meiosis"/>
    <property type="evidence" value="ECO:0007669"/>
    <property type="project" value="TreeGrafter"/>
</dbReference>
<dbReference type="GO" id="GO:0000794">
    <property type="term" value="C:condensed nuclear chromosome"/>
    <property type="evidence" value="ECO:0007669"/>
    <property type="project" value="TreeGrafter"/>
</dbReference>
<keyword evidence="4" id="KW-0175">Coiled coil</keyword>
<comment type="similarity">
    <text evidence="2">Belongs to the HOP2 family.</text>
</comment>
<dbReference type="STRING" id="104452.A0A0L7L193"/>
<evidence type="ECO:0000259" key="8">
    <source>
        <dbReference type="Pfam" id="PF07106"/>
    </source>
</evidence>
<dbReference type="PANTHER" id="PTHR15938:SF0">
    <property type="entry name" value="HOMOLOGOUS-PAIRING PROTEIN 2 HOMOLOG"/>
    <property type="match status" value="1"/>
</dbReference>
<evidence type="ECO:0000259" key="9">
    <source>
        <dbReference type="Pfam" id="PF18517"/>
    </source>
</evidence>
<evidence type="ECO:0000256" key="3">
    <source>
        <dbReference type="ARBA" id="ARBA00016093"/>
    </source>
</evidence>
<dbReference type="GO" id="GO:0003690">
    <property type="term" value="F:double-stranded DNA binding"/>
    <property type="evidence" value="ECO:0007669"/>
    <property type="project" value="TreeGrafter"/>
</dbReference>
<name>A0A0L7L193_OPEBR</name>
<dbReference type="GO" id="GO:0000709">
    <property type="term" value="P:meiotic joint molecule formation"/>
    <property type="evidence" value="ECO:0007669"/>
    <property type="project" value="TreeGrafter"/>
</dbReference>
<dbReference type="GO" id="GO:0010774">
    <property type="term" value="P:meiotic strand invasion involved in reciprocal meiotic recombination"/>
    <property type="evidence" value="ECO:0007669"/>
    <property type="project" value="TreeGrafter"/>
</dbReference>
<evidence type="ECO:0000256" key="4">
    <source>
        <dbReference type="ARBA" id="ARBA00023054"/>
    </source>
</evidence>
<dbReference type="AlphaFoldDB" id="A0A0L7L193"/>
<evidence type="ECO:0000256" key="2">
    <source>
        <dbReference type="ARBA" id="ARBA00007922"/>
    </source>
</evidence>
<dbReference type="PANTHER" id="PTHR15938">
    <property type="entry name" value="TBP-1 INTERACTING PROTEIN"/>
    <property type="match status" value="1"/>
</dbReference>
<dbReference type="InterPro" id="IPR040661">
    <property type="entry name" value="LZ3wCH"/>
</dbReference>
<evidence type="ECO:0000256" key="5">
    <source>
        <dbReference type="ARBA" id="ARBA00023172"/>
    </source>
</evidence>
<keyword evidence="5" id="KW-0233">DNA recombination</keyword>
<evidence type="ECO:0000313" key="11">
    <source>
        <dbReference type="Proteomes" id="UP000037510"/>
    </source>
</evidence>
<dbReference type="GO" id="GO:0120231">
    <property type="term" value="C:DNA recombinase auxiliary factor complex"/>
    <property type="evidence" value="ECO:0007669"/>
    <property type="project" value="TreeGrafter"/>
</dbReference>